<dbReference type="GO" id="GO:0016020">
    <property type="term" value="C:membrane"/>
    <property type="evidence" value="ECO:0007669"/>
    <property type="project" value="InterPro"/>
</dbReference>
<evidence type="ECO:0000256" key="6">
    <source>
        <dbReference type="ARBA" id="ARBA00023136"/>
    </source>
</evidence>
<keyword evidence="6 9" id="KW-0472">Membrane</keyword>
<feature type="non-terminal residue" evidence="10">
    <location>
        <position position="1"/>
    </location>
</feature>
<feature type="non-terminal residue" evidence="10">
    <location>
        <position position="173"/>
    </location>
</feature>
<name>A0A1D1XHI9_9ARAE</name>
<sequence length="173" mass="18576">WTFGPELVEFYGPPPLRPARAMASPGGRLARERPALHAVRVDRRAPFNRAHAAGFSCAAMALLVHRALSLLRSPTLLSFCLLLPLAASDVVLALMWALGQAFRWRPVRRREFPERLAGAAGPGGWPALDVFVCTAAPDREPPMTAANTALSAMALEYPEGGLSVYVSDDGGSE</sequence>
<evidence type="ECO:0000256" key="3">
    <source>
        <dbReference type="ARBA" id="ARBA00022679"/>
    </source>
</evidence>
<dbReference type="GO" id="GO:0016760">
    <property type="term" value="F:cellulose synthase (UDP-forming) activity"/>
    <property type="evidence" value="ECO:0007669"/>
    <property type="project" value="InterPro"/>
</dbReference>
<dbReference type="PANTHER" id="PTHR13301">
    <property type="entry name" value="X-BOX TRANSCRIPTION FACTOR-RELATED"/>
    <property type="match status" value="1"/>
</dbReference>
<dbReference type="Pfam" id="PF03552">
    <property type="entry name" value="Cellulose_synt"/>
    <property type="match status" value="1"/>
</dbReference>
<protein>
    <submittedName>
        <fullName evidence="10">Cellulose synthase-like protein G2</fullName>
    </submittedName>
</protein>
<dbReference type="InterPro" id="IPR005150">
    <property type="entry name" value="Cellulose_synth"/>
</dbReference>
<dbReference type="GO" id="GO:0012505">
    <property type="term" value="C:endomembrane system"/>
    <property type="evidence" value="ECO:0007669"/>
    <property type="project" value="UniProtKB-SubCell"/>
</dbReference>
<keyword evidence="4 9" id="KW-0812">Transmembrane</keyword>
<feature type="binding site" evidence="8">
    <location>
        <position position="140"/>
    </location>
    <ligand>
        <name>UDP-alpha-D-glucose</name>
        <dbReference type="ChEBI" id="CHEBI:58885"/>
    </ligand>
</feature>
<keyword evidence="5 9" id="KW-1133">Transmembrane helix</keyword>
<organism evidence="10">
    <name type="scientific">Anthurium amnicola</name>
    <dbReference type="NCBI Taxonomy" id="1678845"/>
    <lineage>
        <taxon>Eukaryota</taxon>
        <taxon>Viridiplantae</taxon>
        <taxon>Streptophyta</taxon>
        <taxon>Embryophyta</taxon>
        <taxon>Tracheophyta</taxon>
        <taxon>Spermatophyta</taxon>
        <taxon>Magnoliopsida</taxon>
        <taxon>Liliopsida</taxon>
        <taxon>Araceae</taxon>
        <taxon>Pothoideae</taxon>
        <taxon>Potheae</taxon>
        <taxon>Anthurium</taxon>
    </lineage>
</organism>
<keyword evidence="2" id="KW-0328">Glycosyltransferase</keyword>
<proteinExistence type="predicted"/>
<feature type="transmembrane region" description="Helical" evidence="9">
    <location>
        <begin position="76"/>
        <end position="99"/>
    </location>
</feature>
<evidence type="ECO:0000313" key="10">
    <source>
        <dbReference type="EMBL" id="JAT41847.1"/>
    </source>
</evidence>
<keyword evidence="7" id="KW-0961">Cell wall biogenesis/degradation</keyword>
<evidence type="ECO:0000256" key="5">
    <source>
        <dbReference type="ARBA" id="ARBA00022989"/>
    </source>
</evidence>
<feature type="binding site" evidence="8">
    <location>
        <position position="169"/>
    </location>
    <ligand>
        <name>UDP-alpha-D-glucose</name>
        <dbReference type="ChEBI" id="CHEBI:58885"/>
    </ligand>
</feature>
<feature type="transmembrane region" description="Helical" evidence="9">
    <location>
        <begin position="50"/>
        <end position="70"/>
    </location>
</feature>
<dbReference type="EMBL" id="GDJX01026089">
    <property type="protein sequence ID" value="JAT41847.1"/>
    <property type="molecule type" value="Transcribed_RNA"/>
</dbReference>
<reference evidence="10" key="1">
    <citation type="submission" date="2015-07" db="EMBL/GenBank/DDBJ databases">
        <title>Transcriptome Assembly of Anthurium amnicola.</title>
        <authorList>
            <person name="Suzuki J."/>
        </authorList>
    </citation>
    <scope>NUCLEOTIDE SEQUENCE</scope>
</reference>
<evidence type="ECO:0000256" key="8">
    <source>
        <dbReference type="PIRSR" id="PIRSR605150-2"/>
    </source>
</evidence>
<evidence type="ECO:0000256" key="4">
    <source>
        <dbReference type="ARBA" id="ARBA00022692"/>
    </source>
</evidence>
<evidence type="ECO:0000256" key="2">
    <source>
        <dbReference type="ARBA" id="ARBA00022676"/>
    </source>
</evidence>
<keyword evidence="3" id="KW-0808">Transferase</keyword>
<evidence type="ECO:0000256" key="1">
    <source>
        <dbReference type="ARBA" id="ARBA00004308"/>
    </source>
</evidence>
<accession>A0A1D1XHI9</accession>
<evidence type="ECO:0000256" key="9">
    <source>
        <dbReference type="SAM" id="Phobius"/>
    </source>
</evidence>
<gene>
    <name evidence="10" type="primary">CSLG2_3</name>
    <name evidence="10" type="ORF">g.46976</name>
</gene>
<comment type="subcellular location">
    <subcellularLocation>
        <location evidence="1">Endomembrane system</location>
    </subcellularLocation>
</comment>
<dbReference type="AlphaFoldDB" id="A0A1D1XHI9"/>
<dbReference type="GO" id="GO:0071555">
    <property type="term" value="P:cell wall organization"/>
    <property type="evidence" value="ECO:0007669"/>
    <property type="project" value="UniProtKB-KW"/>
</dbReference>
<evidence type="ECO:0000256" key="7">
    <source>
        <dbReference type="ARBA" id="ARBA00023316"/>
    </source>
</evidence>
<dbReference type="GO" id="GO:0030244">
    <property type="term" value="P:cellulose biosynthetic process"/>
    <property type="evidence" value="ECO:0007669"/>
    <property type="project" value="InterPro"/>
</dbReference>